<feature type="transmembrane region" description="Helical" evidence="5">
    <location>
        <begin position="102"/>
        <end position="122"/>
    </location>
</feature>
<dbReference type="PANTHER" id="PTHR32322">
    <property type="entry name" value="INNER MEMBRANE TRANSPORTER"/>
    <property type="match status" value="1"/>
</dbReference>
<feature type="transmembrane region" description="Helical" evidence="5">
    <location>
        <begin position="250"/>
        <end position="271"/>
    </location>
</feature>
<evidence type="ECO:0000256" key="5">
    <source>
        <dbReference type="SAM" id="Phobius"/>
    </source>
</evidence>
<proteinExistence type="predicted"/>
<comment type="subcellular location">
    <subcellularLocation>
        <location evidence="1">Membrane</location>
        <topology evidence="1">Multi-pass membrane protein</topology>
    </subcellularLocation>
</comment>
<dbReference type="EMBL" id="CAFAAV010000012">
    <property type="protein sequence ID" value="CAB4803883.1"/>
    <property type="molecule type" value="Genomic_DNA"/>
</dbReference>
<evidence type="ECO:0000313" key="7">
    <source>
        <dbReference type="EMBL" id="CAB4363451.1"/>
    </source>
</evidence>
<evidence type="ECO:0000256" key="1">
    <source>
        <dbReference type="ARBA" id="ARBA00004141"/>
    </source>
</evidence>
<dbReference type="InterPro" id="IPR037185">
    <property type="entry name" value="EmrE-like"/>
</dbReference>
<feature type="transmembrane region" description="Helical" evidence="5">
    <location>
        <begin position="12"/>
        <end position="31"/>
    </location>
</feature>
<dbReference type="EMBL" id="CAFBIY010000131">
    <property type="protein sequence ID" value="CAB4852466.1"/>
    <property type="molecule type" value="Genomic_DNA"/>
</dbReference>
<dbReference type="PANTHER" id="PTHR32322:SF2">
    <property type="entry name" value="EAMA DOMAIN-CONTAINING PROTEIN"/>
    <property type="match status" value="1"/>
</dbReference>
<keyword evidence="3 5" id="KW-1133">Transmembrane helix</keyword>
<dbReference type="EMBL" id="CAFBOL010000172">
    <property type="protein sequence ID" value="CAB5021248.1"/>
    <property type="molecule type" value="Genomic_DNA"/>
</dbReference>
<evidence type="ECO:0000256" key="3">
    <source>
        <dbReference type="ARBA" id="ARBA00022989"/>
    </source>
</evidence>
<evidence type="ECO:0000256" key="2">
    <source>
        <dbReference type="ARBA" id="ARBA00022692"/>
    </source>
</evidence>
<dbReference type="AlphaFoldDB" id="A0A6J7C328"/>
<sequence>MSEPQGLGGPTRGAIWSVLSALSFSTAAVVGKDLLNNLGIFSLLFWRFAIGSVVLGGGVTLWHRRGGPDLLAIPKRRALAVGVLYGVMVTTGFFAIRELDVSVYIVLVYVYPVLVMVASSLLGHRVSPMMWVALAIVMAGIALTVPELFGGGVGHISTLGLVLTVTQSFMMAAYMIIGSRALPHGTDGVVTATWMVFGAFLASVPMVLIGGLAAPRSASVIGEILLFALIPTVCSNVCFFFALRHLVPAVVAMLMTLEVAFAILWSVTFLGETMRPVKILGAAVVVAGVLVAQGVALRNARAERSGAGGVDDTDAALKSPLAV</sequence>
<feature type="transmembrane region" description="Helical" evidence="5">
    <location>
        <begin position="78"/>
        <end position="96"/>
    </location>
</feature>
<evidence type="ECO:0000256" key="4">
    <source>
        <dbReference type="ARBA" id="ARBA00023136"/>
    </source>
</evidence>
<dbReference type="GO" id="GO:0016020">
    <property type="term" value="C:membrane"/>
    <property type="evidence" value="ECO:0007669"/>
    <property type="project" value="UniProtKB-SubCell"/>
</dbReference>
<evidence type="ECO:0000259" key="6">
    <source>
        <dbReference type="Pfam" id="PF00892"/>
    </source>
</evidence>
<reference evidence="10" key="1">
    <citation type="submission" date="2020-05" db="EMBL/GenBank/DDBJ databases">
        <authorList>
            <person name="Chiriac C."/>
            <person name="Salcher M."/>
            <person name="Ghai R."/>
            <person name="Kavagutti S V."/>
        </authorList>
    </citation>
    <scope>NUCLEOTIDE SEQUENCE</scope>
</reference>
<evidence type="ECO:0000313" key="8">
    <source>
        <dbReference type="EMBL" id="CAB4723874.1"/>
    </source>
</evidence>
<evidence type="ECO:0000313" key="12">
    <source>
        <dbReference type="EMBL" id="CAB5021248.1"/>
    </source>
</evidence>
<feature type="transmembrane region" description="Helical" evidence="5">
    <location>
        <begin position="129"/>
        <end position="149"/>
    </location>
</feature>
<dbReference type="Gene3D" id="1.10.3730.20">
    <property type="match status" value="1"/>
</dbReference>
<dbReference type="EMBL" id="CAESGF010000005">
    <property type="protein sequence ID" value="CAB4363451.1"/>
    <property type="molecule type" value="Genomic_DNA"/>
</dbReference>
<feature type="transmembrane region" description="Helical" evidence="5">
    <location>
        <begin position="220"/>
        <end position="243"/>
    </location>
</feature>
<dbReference type="InterPro" id="IPR050638">
    <property type="entry name" value="AA-Vitamin_Transporters"/>
</dbReference>
<dbReference type="EMBL" id="CAEZYF010000008">
    <property type="protein sequence ID" value="CAB4723874.1"/>
    <property type="molecule type" value="Genomic_DNA"/>
</dbReference>
<evidence type="ECO:0000313" key="9">
    <source>
        <dbReference type="EMBL" id="CAB4803883.1"/>
    </source>
</evidence>
<feature type="transmembrane region" description="Helical" evidence="5">
    <location>
        <begin position="277"/>
        <end position="297"/>
    </location>
</feature>
<feature type="transmembrane region" description="Helical" evidence="5">
    <location>
        <begin position="189"/>
        <end position="214"/>
    </location>
</feature>
<feature type="domain" description="EamA" evidence="6">
    <location>
        <begin position="159"/>
        <end position="291"/>
    </location>
</feature>
<evidence type="ECO:0000313" key="10">
    <source>
        <dbReference type="EMBL" id="CAB4852466.1"/>
    </source>
</evidence>
<keyword evidence="4 5" id="KW-0472">Membrane</keyword>
<feature type="transmembrane region" description="Helical" evidence="5">
    <location>
        <begin position="43"/>
        <end position="62"/>
    </location>
</feature>
<organism evidence="10">
    <name type="scientific">freshwater metagenome</name>
    <dbReference type="NCBI Taxonomy" id="449393"/>
    <lineage>
        <taxon>unclassified sequences</taxon>
        <taxon>metagenomes</taxon>
        <taxon>ecological metagenomes</taxon>
    </lineage>
</organism>
<dbReference type="EMBL" id="CAFBMT010000005">
    <property type="protein sequence ID" value="CAB4924450.1"/>
    <property type="molecule type" value="Genomic_DNA"/>
</dbReference>
<dbReference type="SUPFAM" id="SSF103481">
    <property type="entry name" value="Multidrug resistance efflux transporter EmrE"/>
    <property type="match status" value="2"/>
</dbReference>
<keyword evidence="2 5" id="KW-0812">Transmembrane</keyword>
<dbReference type="Pfam" id="PF00892">
    <property type="entry name" value="EamA"/>
    <property type="match status" value="2"/>
</dbReference>
<evidence type="ECO:0000313" key="11">
    <source>
        <dbReference type="EMBL" id="CAB4924450.1"/>
    </source>
</evidence>
<name>A0A6J7C328_9ZZZZ</name>
<feature type="domain" description="EamA" evidence="6">
    <location>
        <begin position="12"/>
        <end position="144"/>
    </location>
</feature>
<dbReference type="InterPro" id="IPR000620">
    <property type="entry name" value="EamA_dom"/>
</dbReference>
<gene>
    <name evidence="8" type="ORF">UFOPK2656_01609</name>
    <name evidence="9" type="ORF">UFOPK3099_00282</name>
    <name evidence="10" type="ORF">UFOPK3267_02094</name>
    <name evidence="11" type="ORF">UFOPK3651_01069</name>
    <name evidence="12" type="ORF">UFOPK3931_03371</name>
    <name evidence="7" type="ORF">UFOPK4189_01230</name>
</gene>
<protein>
    <submittedName>
        <fullName evidence="10">Unannotated protein</fullName>
    </submittedName>
</protein>
<accession>A0A6J7C328</accession>
<feature type="transmembrane region" description="Helical" evidence="5">
    <location>
        <begin position="155"/>
        <end position="177"/>
    </location>
</feature>